<dbReference type="AlphaFoldDB" id="X1B253"/>
<keyword evidence="2" id="KW-1133">Transmembrane helix</keyword>
<evidence type="ECO:0000256" key="2">
    <source>
        <dbReference type="SAM" id="Phobius"/>
    </source>
</evidence>
<evidence type="ECO:0000313" key="3">
    <source>
        <dbReference type="EMBL" id="GAG89859.1"/>
    </source>
</evidence>
<sequence>MSDKNKNKININNIEESSEKTDSQEKYKITGFGQLGSKKLTLLDLLYSTIIGVLGGIISSLIPFSLFPSILHKSL</sequence>
<comment type="caution">
    <text evidence="3">The sequence shown here is derived from an EMBL/GenBank/DDBJ whole genome shotgun (WGS) entry which is preliminary data.</text>
</comment>
<feature type="non-terminal residue" evidence="3">
    <location>
        <position position="75"/>
    </location>
</feature>
<feature type="region of interest" description="Disordered" evidence="1">
    <location>
        <begin position="1"/>
        <end position="21"/>
    </location>
</feature>
<dbReference type="EMBL" id="BART01012014">
    <property type="protein sequence ID" value="GAG89859.1"/>
    <property type="molecule type" value="Genomic_DNA"/>
</dbReference>
<reference evidence="3" key="1">
    <citation type="journal article" date="2014" name="Front. Microbiol.">
        <title>High frequency of phylogenetically diverse reductive dehalogenase-homologous genes in deep subseafloor sedimentary metagenomes.</title>
        <authorList>
            <person name="Kawai M."/>
            <person name="Futagami T."/>
            <person name="Toyoda A."/>
            <person name="Takaki Y."/>
            <person name="Nishi S."/>
            <person name="Hori S."/>
            <person name="Arai W."/>
            <person name="Tsubouchi T."/>
            <person name="Morono Y."/>
            <person name="Uchiyama I."/>
            <person name="Ito T."/>
            <person name="Fujiyama A."/>
            <person name="Inagaki F."/>
            <person name="Takami H."/>
        </authorList>
    </citation>
    <scope>NUCLEOTIDE SEQUENCE</scope>
    <source>
        <strain evidence="3">Expedition CK06-06</strain>
    </source>
</reference>
<keyword evidence="2" id="KW-0472">Membrane</keyword>
<organism evidence="3">
    <name type="scientific">marine sediment metagenome</name>
    <dbReference type="NCBI Taxonomy" id="412755"/>
    <lineage>
        <taxon>unclassified sequences</taxon>
        <taxon>metagenomes</taxon>
        <taxon>ecological metagenomes</taxon>
    </lineage>
</organism>
<evidence type="ECO:0000256" key="1">
    <source>
        <dbReference type="SAM" id="MobiDB-lite"/>
    </source>
</evidence>
<gene>
    <name evidence="3" type="ORF">S01H4_25293</name>
</gene>
<proteinExistence type="predicted"/>
<protein>
    <submittedName>
        <fullName evidence="3">Uncharacterized protein</fullName>
    </submittedName>
</protein>
<name>X1B253_9ZZZZ</name>
<accession>X1B253</accession>
<keyword evidence="2" id="KW-0812">Transmembrane</keyword>
<feature type="transmembrane region" description="Helical" evidence="2">
    <location>
        <begin position="45"/>
        <end position="67"/>
    </location>
</feature>